<dbReference type="STRING" id="1391654.AKJ09_02645"/>
<evidence type="ECO:0000256" key="2">
    <source>
        <dbReference type="SAM" id="SignalP"/>
    </source>
</evidence>
<dbReference type="KEGG" id="llu:AKJ09_02645"/>
<gene>
    <name evidence="3" type="ORF">AKJ09_02645</name>
</gene>
<reference evidence="3 4" key="1">
    <citation type="submission" date="2015-08" db="EMBL/GenBank/DDBJ databases">
        <authorList>
            <person name="Babu N.S."/>
            <person name="Beckwith C.J."/>
            <person name="Beseler K.G."/>
            <person name="Brison A."/>
            <person name="Carone J.V."/>
            <person name="Caskin T.P."/>
            <person name="Diamond M."/>
            <person name="Durham M.E."/>
            <person name="Foxe J.M."/>
            <person name="Go M."/>
            <person name="Henderson B.A."/>
            <person name="Jones I.B."/>
            <person name="McGettigan J.A."/>
            <person name="Micheletti S.J."/>
            <person name="Nasrallah M.E."/>
            <person name="Ortiz D."/>
            <person name="Piller C.R."/>
            <person name="Privatt S.R."/>
            <person name="Schneider S.L."/>
            <person name="Sharp S."/>
            <person name="Smith T.C."/>
            <person name="Stanton J.D."/>
            <person name="Ullery H.E."/>
            <person name="Wilson R.J."/>
            <person name="Serrano M.G."/>
            <person name="Buck G."/>
            <person name="Lee V."/>
            <person name="Wang Y."/>
            <person name="Carvalho R."/>
            <person name="Voegtly L."/>
            <person name="Shi R."/>
            <person name="Duckworth R."/>
            <person name="Johnson A."/>
            <person name="Loviza R."/>
            <person name="Walstead R."/>
            <person name="Shah Z."/>
            <person name="Kiflezghi M."/>
            <person name="Wade K."/>
            <person name="Ball S.L."/>
            <person name="Bradley K.W."/>
            <person name="Asai D.J."/>
            <person name="Bowman C.A."/>
            <person name="Russell D.A."/>
            <person name="Pope W.H."/>
            <person name="Jacobs-Sera D."/>
            <person name="Hendrix R.W."/>
            <person name="Hatfull G.F."/>
        </authorList>
    </citation>
    <scope>NUCLEOTIDE SEQUENCE [LARGE SCALE GENOMIC DNA]</scope>
    <source>
        <strain evidence="3 4">DSM 27648</strain>
    </source>
</reference>
<keyword evidence="4" id="KW-1185">Reference proteome</keyword>
<sequence>MHTATYMVPRSVRSFGLLLSLCAAGSAAALANCSAPAEEEESLSADAVIGVNNALGLSLVYDEESGKVHATLRDALDPRDRLYIRVRRGTISHESQDKLDCSELSRATPIPRRGESLGQKTLYQGPAVSRELVDLIEIYNDARWYGGHETAEMQAEVDKGPDPIVEACIVRNGKPRAKLLTNLAYAWDRGHQLARQLGLSPGQGLAPSSRMRGGLHFADTDAGLSGDGGATEDAGTTEDAGADAGAPVLREGDRYSTIDYANLCVQELGEIPFFKKLADGKYDSFDCRDAVGTNADGVSQGAIDGVENRMIPLSVDDREQTECSEGRRSERSYDCVDKCDRGMYLTASSHTGLGRSAACQPGVTVTTAKNDRGTHWVLLCRKVDNGNGESMTKTKVFNDIAIIGNNPETGKTCFFQNKENVGNDGARVVHPADVSRSSAIWPASPSSYCTGNCHAADAFVHSPWIDQAKRRDGHTIVPKMGELSDYPISDLTRPYYLINGEAQGFTVPKQLVSEEVAPCTTCHRVAGAAFAEFAEWATGTGDPYFNKITESHKSFPNAYWMPPRLDGLNAENFASSNFGKAVTHIRKCMDNNSAEGCEFADIPRR</sequence>
<accession>A0A0K1PRH6</accession>
<organism evidence="3 4">
    <name type="scientific">Labilithrix luteola</name>
    <dbReference type="NCBI Taxonomy" id="1391654"/>
    <lineage>
        <taxon>Bacteria</taxon>
        <taxon>Pseudomonadati</taxon>
        <taxon>Myxococcota</taxon>
        <taxon>Polyangia</taxon>
        <taxon>Polyangiales</taxon>
        <taxon>Labilitrichaceae</taxon>
        <taxon>Labilithrix</taxon>
    </lineage>
</organism>
<feature type="signal peptide" evidence="2">
    <location>
        <begin position="1"/>
        <end position="31"/>
    </location>
</feature>
<evidence type="ECO:0000313" key="4">
    <source>
        <dbReference type="Proteomes" id="UP000064967"/>
    </source>
</evidence>
<dbReference type="AlphaFoldDB" id="A0A0K1PRH6"/>
<evidence type="ECO:0000313" key="3">
    <source>
        <dbReference type="EMBL" id="AKU95981.1"/>
    </source>
</evidence>
<name>A0A0K1PRH6_9BACT</name>
<evidence type="ECO:0008006" key="5">
    <source>
        <dbReference type="Google" id="ProtNLM"/>
    </source>
</evidence>
<keyword evidence="2" id="KW-0732">Signal</keyword>
<feature type="compositionally biased region" description="Low complexity" evidence="1">
    <location>
        <begin position="231"/>
        <end position="246"/>
    </location>
</feature>
<dbReference type="Proteomes" id="UP000064967">
    <property type="component" value="Chromosome"/>
</dbReference>
<protein>
    <recommendedName>
        <fullName evidence="5">Cytochrome c family protein</fullName>
    </recommendedName>
</protein>
<feature type="region of interest" description="Disordered" evidence="1">
    <location>
        <begin position="221"/>
        <end position="248"/>
    </location>
</feature>
<evidence type="ECO:0000256" key="1">
    <source>
        <dbReference type="SAM" id="MobiDB-lite"/>
    </source>
</evidence>
<feature type="chain" id="PRO_5005466125" description="Cytochrome c family protein" evidence="2">
    <location>
        <begin position="32"/>
        <end position="605"/>
    </location>
</feature>
<dbReference type="EMBL" id="CP012333">
    <property type="protein sequence ID" value="AKU95981.1"/>
    <property type="molecule type" value="Genomic_DNA"/>
</dbReference>
<proteinExistence type="predicted"/>